<dbReference type="InterPro" id="IPR015943">
    <property type="entry name" value="WD40/YVTN_repeat-like_dom_sf"/>
</dbReference>
<evidence type="ECO:0000256" key="1">
    <source>
        <dbReference type="ARBA" id="ARBA00022574"/>
    </source>
</evidence>
<dbReference type="InterPro" id="IPR020472">
    <property type="entry name" value="WD40_PAC1"/>
</dbReference>
<gene>
    <name evidence="6" type="ORF">EVJ58_g7826</name>
</gene>
<feature type="domain" description="Nephrocystin 3-like N-terminal" evidence="5">
    <location>
        <begin position="290"/>
        <end position="454"/>
    </location>
</feature>
<dbReference type="PANTHER" id="PTHR19879">
    <property type="entry name" value="TRANSCRIPTION INITIATION FACTOR TFIID"/>
    <property type="match status" value="1"/>
</dbReference>
<keyword evidence="2" id="KW-0677">Repeat</keyword>
<feature type="repeat" description="WD" evidence="3">
    <location>
        <begin position="1067"/>
        <end position="1094"/>
    </location>
</feature>
<dbReference type="InterPro" id="IPR056884">
    <property type="entry name" value="NPHP3-like_N"/>
</dbReference>
<dbReference type="PROSITE" id="PS50294">
    <property type="entry name" value="WD_REPEATS_REGION"/>
    <property type="match status" value="5"/>
</dbReference>
<dbReference type="PROSITE" id="PS50082">
    <property type="entry name" value="WD_REPEATS_2"/>
    <property type="match status" value="6"/>
</dbReference>
<dbReference type="InterPro" id="IPR019775">
    <property type="entry name" value="WD40_repeat_CS"/>
</dbReference>
<sequence>MPEEPRKRKLQDSLPEPASTPEPSSTPVEASGSASQTSTSKKSKFTHALHWPASASSPKRPGSSATRSEPTSQAVPAQADSQLEHPNNHFSTGRLKTVLAVLKGVLEITHEVAEVFIPLKVAVGGLLGILDWVEKVADVREEFESIAEKLSFMTKILEKYQSLPPNIQVDMTECAKKVADMIGAAVKVVEEKQKQNIIKRIALAPADAKEVERQLRAVSHAVDLFHMLVSVRQIGVLEDLRMLNQSSDAKLDNWIQSYLLDKLSPNVSARHDAMHIPCCTKDTRIQLLEEICTWAAGSEDQNVPPIFFLNGVAGSGKSTISKTLCASLHHAGRLGASFFCSRGNVKQRDVRSIFPTLAYLLSLYSPSFAAEVRKVLLENPIAASADIEGQFRVLIAMPAKVAFTTADAAPVIVIDAIDELEWPHDDDGPTPQRLLDIIVDHAPQLHFKFFITSRPEDGLREMFGPPNPKSDPRRKHVRLHDIARDVVDADILRYLTEELKAVPVPTSLLEDAISTLAKHSQGLFIYAATAGKYIQARNVPHPPTKRLEDLISSRANARATGIDVMYDYILEQALQGLQDDEVEIVLRCLHAVVCARNPLSVPELAHLLRVTPVEVRYALVALHSVINVPEPEEEHGFLTTYHTSFPDYLTTHKRSGSKRWAADIGATHDDLFLGCLKTMNSGLCFNVSGRSTSYASNHEEPRSQVLPSYLVYACRFWIDHLTMSSASEERATQDVSAFFRKPVPVLAGGAEFWLRDKRSEQKTESATVSRCLRLLLDANEFLNCFWTPILHSAPHIYISALAFTPSKSEISQAYLGLLDRRLKVDTAQQLTPLPPLKIHDLRTSESKRGQSLAFSADSRCILSATDDDVCRWDARTGESIGQPQQGPDVPDSRIALSPDGSRAVSFSGSAVYVWNTGSAGRPMGQSLKLPTDSASVGLVVFSPDSKCVAAGIRMPEGRDSVICRWDADTGNPIGQPLVVAASGRMIALAPNGKRIAAAAGIDGLWDAETGTVISKLGGYIASVIFSPDSAFVVSGSSPAGGLHVWDAKTGRAIGQPRFNGHTAFTSVRSLAFSPDGKFLASGSYDTTVRVWSFEHGILAGHRVLGHTGSVISVVFSPDGQILASTTFDGTIWIWDVAQATTMGDTNSIGEPPGHTGPVESVAFSPDGRQLASASLDGTVRVWDAHTGNAVGEPLLGRGRGYVDRWPKAIAFFVDGNEINLVSLSDPSLSADDDDHRGPATEVWEMNSETNNSGRRSHKWPGYWGKDGTGDGALSPDGKRIALWSENMDTIDIMILDWATGDLIVIISDMPAPYEGNPIAVSIHFSLDGRFIAARCFDDTIRVWETDTGTRVQLPALAISDTQGDLVALSPDGKLLAYDASFRIMNLQTGIEHSFTVPKHSATSLAFSPDGKYVAASFTDQTVRVWDAQTGRSVLPPLRGQTDNASSVAFSPDSRRIATGSKNNTVRIWDVTVRASHGPQIVTGSNSPLVDLWESHGAEFNMTEDGWIIGPQKELFLWVPPEYRAGLYWPRMVAVMGVHPVRLDFSRFAHGSTWTECWRSP</sequence>
<dbReference type="PANTHER" id="PTHR19879:SF9">
    <property type="entry name" value="TRANSCRIPTION INITIATION FACTOR TFIID SUBUNIT 5"/>
    <property type="match status" value="1"/>
</dbReference>
<dbReference type="PROSITE" id="PS00678">
    <property type="entry name" value="WD_REPEATS_1"/>
    <property type="match status" value="4"/>
</dbReference>
<proteinExistence type="predicted"/>
<dbReference type="InterPro" id="IPR011044">
    <property type="entry name" value="Quino_amine_DH_bsu"/>
</dbReference>
<evidence type="ECO:0000256" key="3">
    <source>
        <dbReference type="PROSITE-ProRule" id="PRU00221"/>
    </source>
</evidence>
<dbReference type="Pfam" id="PF24883">
    <property type="entry name" value="NPHP3_N"/>
    <property type="match status" value="1"/>
</dbReference>
<dbReference type="PRINTS" id="PR00320">
    <property type="entry name" value="GPROTEINBRPT"/>
</dbReference>
<dbReference type="SMART" id="SM00320">
    <property type="entry name" value="WD40"/>
    <property type="match status" value="8"/>
</dbReference>
<accession>A0A4Y9Y126</accession>
<evidence type="ECO:0000256" key="4">
    <source>
        <dbReference type="SAM" id="MobiDB-lite"/>
    </source>
</evidence>
<dbReference type="EMBL" id="SEKV01000530">
    <property type="protein sequence ID" value="TFY56136.1"/>
    <property type="molecule type" value="Genomic_DNA"/>
</dbReference>
<feature type="repeat" description="WD" evidence="3">
    <location>
        <begin position="1394"/>
        <end position="1435"/>
    </location>
</feature>
<dbReference type="InterPro" id="IPR011047">
    <property type="entry name" value="Quinoprotein_ADH-like_sf"/>
</dbReference>
<dbReference type="SUPFAM" id="SSF50969">
    <property type="entry name" value="YVTN repeat-like/Quinoprotein amine dehydrogenase"/>
    <property type="match status" value="1"/>
</dbReference>
<feature type="repeat" description="WD" evidence="3">
    <location>
        <begin position="1321"/>
        <end position="1353"/>
    </location>
</feature>
<dbReference type="Proteomes" id="UP000298390">
    <property type="component" value="Unassembled WGS sequence"/>
</dbReference>
<feature type="repeat" description="WD" evidence="3">
    <location>
        <begin position="1103"/>
        <end position="1144"/>
    </location>
</feature>
<dbReference type="CDD" id="cd00200">
    <property type="entry name" value="WD40"/>
    <property type="match status" value="2"/>
</dbReference>
<dbReference type="InterPro" id="IPR001680">
    <property type="entry name" value="WD40_rpt"/>
</dbReference>
<dbReference type="InterPro" id="IPR059179">
    <property type="entry name" value="MLKL-like_MCAfunc"/>
</dbReference>
<evidence type="ECO:0000313" key="6">
    <source>
        <dbReference type="EMBL" id="TFY56136.1"/>
    </source>
</evidence>
<evidence type="ECO:0000256" key="2">
    <source>
        <dbReference type="ARBA" id="ARBA00022737"/>
    </source>
</evidence>
<dbReference type="InterPro" id="IPR027417">
    <property type="entry name" value="P-loop_NTPase"/>
</dbReference>
<dbReference type="Pfam" id="PF00400">
    <property type="entry name" value="WD40"/>
    <property type="match status" value="6"/>
</dbReference>
<feature type="compositionally biased region" description="Polar residues" evidence="4">
    <location>
        <begin position="63"/>
        <end position="81"/>
    </location>
</feature>
<evidence type="ECO:0000313" key="7">
    <source>
        <dbReference type="Proteomes" id="UP000298390"/>
    </source>
</evidence>
<keyword evidence="1 3" id="KW-0853">WD repeat</keyword>
<organism evidence="6 7">
    <name type="scientific">Rhodofomes roseus</name>
    <dbReference type="NCBI Taxonomy" id="34475"/>
    <lineage>
        <taxon>Eukaryota</taxon>
        <taxon>Fungi</taxon>
        <taxon>Dikarya</taxon>
        <taxon>Basidiomycota</taxon>
        <taxon>Agaricomycotina</taxon>
        <taxon>Agaricomycetes</taxon>
        <taxon>Polyporales</taxon>
        <taxon>Rhodofomes</taxon>
    </lineage>
</organism>
<dbReference type="Gene3D" id="2.130.10.10">
    <property type="entry name" value="YVTN repeat-like/Quinoprotein amine dehydrogenase"/>
    <property type="match status" value="5"/>
</dbReference>
<name>A0A4Y9Y126_9APHY</name>
<dbReference type="CDD" id="cd21037">
    <property type="entry name" value="MLKL_NTD"/>
    <property type="match status" value="1"/>
</dbReference>
<feature type="repeat" description="WD" evidence="3">
    <location>
        <begin position="1151"/>
        <end position="1192"/>
    </location>
</feature>
<protein>
    <recommendedName>
        <fullName evidence="5">Nephrocystin 3-like N-terminal domain-containing protein</fullName>
    </recommendedName>
</protein>
<dbReference type="SUPFAM" id="SSF52540">
    <property type="entry name" value="P-loop containing nucleoside triphosphate hydrolases"/>
    <property type="match status" value="1"/>
</dbReference>
<dbReference type="SUPFAM" id="SSF50998">
    <property type="entry name" value="Quinoprotein alcohol dehydrogenase-like"/>
    <property type="match status" value="1"/>
</dbReference>
<feature type="compositionally biased region" description="Low complexity" evidence="4">
    <location>
        <begin position="13"/>
        <end position="40"/>
    </location>
</feature>
<feature type="repeat" description="WD" evidence="3">
    <location>
        <begin position="1437"/>
        <end position="1470"/>
    </location>
</feature>
<evidence type="ECO:0000259" key="5">
    <source>
        <dbReference type="Pfam" id="PF24883"/>
    </source>
</evidence>
<comment type="caution">
    <text evidence="6">The sequence shown here is derived from an EMBL/GenBank/DDBJ whole genome shotgun (WGS) entry which is preliminary data.</text>
</comment>
<reference evidence="6 7" key="1">
    <citation type="submission" date="2019-01" db="EMBL/GenBank/DDBJ databases">
        <title>Genome sequencing of the rare red list fungi Fomitopsis rosea.</title>
        <authorList>
            <person name="Buettner E."/>
            <person name="Kellner H."/>
        </authorList>
    </citation>
    <scope>NUCLEOTIDE SEQUENCE [LARGE SCALE GENOMIC DNA]</scope>
    <source>
        <strain evidence="6 7">DSM 105464</strain>
    </source>
</reference>
<feature type="region of interest" description="Disordered" evidence="4">
    <location>
        <begin position="1"/>
        <end position="90"/>
    </location>
</feature>
<dbReference type="STRING" id="34475.A0A4Y9Y126"/>